<dbReference type="Proteomes" id="UP000032361">
    <property type="component" value="Unassembled WGS sequence"/>
</dbReference>
<dbReference type="HAMAP" id="MF_00109">
    <property type="entry name" value="Shikimate_kinase"/>
    <property type="match status" value="1"/>
</dbReference>
<comment type="caution">
    <text evidence="8">The sequence shown here is derived from an EMBL/GenBank/DDBJ whole genome shotgun (WGS) entry which is preliminary data.</text>
</comment>
<evidence type="ECO:0000256" key="5">
    <source>
        <dbReference type="ARBA" id="ARBA00022840"/>
    </source>
</evidence>
<accession>A0A0D7W726</accession>
<evidence type="ECO:0000256" key="7">
    <source>
        <dbReference type="HAMAP-Rule" id="MF_00109"/>
    </source>
</evidence>
<comment type="subunit">
    <text evidence="7">Monomer.</text>
</comment>
<reference evidence="8 9" key="1">
    <citation type="journal article" date="2015" name="Antonie Van Leeuwenhoek">
        <title>Tamlana nanhaiensis sp. nov., isolated from surface seawater collected from the South China Sea.</title>
        <authorList>
            <person name="Liu X."/>
            <person name="Lai Q."/>
            <person name="Du Y."/>
            <person name="Li G."/>
            <person name="Sun F."/>
            <person name="Shao Z."/>
        </authorList>
    </citation>
    <scope>NUCLEOTIDE SEQUENCE [LARGE SCALE GENOMIC DNA]</scope>
    <source>
        <strain evidence="8 9">FHC16</strain>
    </source>
</reference>
<feature type="binding site" evidence="7">
    <location>
        <position position="79"/>
    </location>
    <ligand>
        <name>substrate</name>
    </ligand>
</feature>
<dbReference type="SUPFAM" id="SSF52540">
    <property type="entry name" value="P-loop containing nucleoside triphosphate hydrolases"/>
    <property type="match status" value="1"/>
</dbReference>
<dbReference type="EC" id="2.7.1.71" evidence="7"/>
<dbReference type="InterPro" id="IPR027417">
    <property type="entry name" value="P-loop_NTPase"/>
</dbReference>
<keyword evidence="3 7" id="KW-0547">Nucleotide-binding</keyword>
<keyword evidence="6 7" id="KW-0057">Aromatic amino acid biosynthesis</keyword>
<dbReference type="STRING" id="1382798.PK35_07380"/>
<evidence type="ECO:0000256" key="2">
    <source>
        <dbReference type="ARBA" id="ARBA00022679"/>
    </source>
</evidence>
<name>A0A0D7W726_9FLAO</name>
<dbReference type="RefSeq" id="WP_044626036.1">
    <property type="nucleotide sequence ID" value="NZ_JTDV01000003.1"/>
</dbReference>
<evidence type="ECO:0000256" key="6">
    <source>
        <dbReference type="ARBA" id="ARBA00023141"/>
    </source>
</evidence>
<comment type="similarity">
    <text evidence="7">Belongs to the shikimate kinase family.</text>
</comment>
<dbReference type="AlphaFoldDB" id="A0A0D7W726"/>
<evidence type="ECO:0000256" key="3">
    <source>
        <dbReference type="ARBA" id="ARBA00022741"/>
    </source>
</evidence>
<dbReference type="Gene3D" id="3.40.50.300">
    <property type="entry name" value="P-loop containing nucleotide triphosphate hydrolases"/>
    <property type="match status" value="1"/>
</dbReference>
<dbReference type="EMBL" id="JTDV01000003">
    <property type="protein sequence ID" value="KJD33642.1"/>
    <property type="molecule type" value="Genomic_DNA"/>
</dbReference>
<keyword evidence="9" id="KW-1185">Reference proteome</keyword>
<keyword evidence="7" id="KW-0479">Metal-binding</keyword>
<dbReference type="Pfam" id="PF01202">
    <property type="entry name" value="SKI"/>
    <property type="match status" value="1"/>
</dbReference>
<comment type="catalytic activity">
    <reaction evidence="7">
        <text>shikimate + ATP = 3-phosphoshikimate + ADP + H(+)</text>
        <dbReference type="Rhea" id="RHEA:13121"/>
        <dbReference type="ChEBI" id="CHEBI:15378"/>
        <dbReference type="ChEBI" id="CHEBI:30616"/>
        <dbReference type="ChEBI" id="CHEBI:36208"/>
        <dbReference type="ChEBI" id="CHEBI:145989"/>
        <dbReference type="ChEBI" id="CHEBI:456216"/>
        <dbReference type="EC" id="2.7.1.71"/>
    </reaction>
</comment>
<feature type="binding site" evidence="7">
    <location>
        <begin position="10"/>
        <end position="15"/>
    </location>
    <ligand>
        <name>ATP</name>
        <dbReference type="ChEBI" id="CHEBI:30616"/>
    </ligand>
</feature>
<feature type="binding site" evidence="7">
    <location>
        <position position="14"/>
    </location>
    <ligand>
        <name>Mg(2+)</name>
        <dbReference type="ChEBI" id="CHEBI:18420"/>
    </ligand>
</feature>
<dbReference type="GO" id="GO:0005524">
    <property type="term" value="F:ATP binding"/>
    <property type="evidence" value="ECO:0007669"/>
    <property type="project" value="UniProtKB-UniRule"/>
</dbReference>
<keyword evidence="7" id="KW-0963">Cytoplasm</keyword>
<dbReference type="PATRIC" id="fig|1382798.3.peg.2799"/>
<dbReference type="OrthoDB" id="9800332at2"/>
<comment type="pathway">
    <text evidence="7">Metabolic intermediate biosynthesis; chorismate biosynthesis; chorismate from D-erythrose 4-phosphate and phosphoenolpyruvate: step 5/7.</text>
</comment>
<dbReference type="CDD" id="cd00464">
    <property type="entry name" value="SK"/>
    <property type="match status" value="1"/>
</dbReference>
<dbReference type="GO" id="GO:0000287">
    <property type="term" value="F:magnesium ion binding"/>
    <property type="evidence" value="ECO:0007669"/>
    <property type="project" value="UniProtKB-UniRule"/>
</dbReference>
<evidence type="ECO:0000313" key="8">
    <source>
        <dbReference type="EMBL" id="KJD33642.1"/>
    </source>
</evidence>
<dbReference type="GO" id="GO:0008652">
    <property type="term" value="P:amino acid biosynthetic process"/>
    <property type="evidence" value="ECO:0007669"/>
    <property type="project" value="UniProtKB-KW"/>
</dbReference>
<keyword evidence="7" id="KW-0460">Magnesium</keyword>
<keyword evidence="1 7" id="KW-0028">Amino-acid biosynthesis</keyword>
<comment type="function">
    <text evidence="7">Catalyzes the specific phosphorylation of the 3-hydroxyl group of shikimic acid using ATP as a cosubstrate.</text>
</comment>
<dbReference type="InterPro" id="IPR031322">
    <property type="entry name" value="Shikimate/glucono_kinase"/>
</dbReference>
<dbReference type="GO" id="GO:0004765">
    <property type="term" value="F:shikimate kinase activity"/>
    <property type="evidence" value="ECO:0007669"/>
    <property type="project" value="UniProtKB-UniRule"/>
</dbReference>
<feature type="binding site" evidence="7">
    <location>
        <position position="32"/>
    </location>
    <ligand>
        <name>substrate</name>
    </ligand>
</feature>
<dbReference type="PRINTS" id="PR01100">
    <property type="entry name" value="SHIKIMTKNASE"/>
</dbReference>
<dbReference type="InterPro" id="IPR000623">
    <property type="entry name" value="Shikimate_kinase/TSH1"/>
</dbReference>
<sequence length="173" mass="19646">MIIILIGYMASGKSTIGKKLAKKLNYDLIDLDDYIEEKEQLTVTDIFKNKGEIYFRKQETHYLKQLLSANESFILSLGGGTPCFGNNMELILNETNAKSIYLKASLPKLVKKLIKKKAKRPLIAHIETEEALTEFIGKHLFERSAFYNQAEVVVATDGKSKKEIVNEIVSRLF</sequence>
<feature type="binding site" evidence="7">
    <location>
        <position position="120"/>
    </location>
    <ligand>
        <name>ATP</name>
        <dbReference type="ChEBI" id="CHEBI:30616"/>
    </ligand>
</feature>
<gene>
    <name evidence="7" type="primary">aroK</name>
    <name evidence="8" type="ORF">PK35_07380</name>
</gene>
<organism evidence="8 9">
    <name type="scientific">Neotamlana nanhaiensis</name>
    <dbReference type="NCBI Taxonomy" id="1382798"/>
    <lineage>
        <taxon>Bacteria</taxon>
        <taxon>Pseudomonadati</taxon>
        <taxon>Bacteroidota</taxon>
        <taxon>Flavobacteriia</taxon>
        <taxon>Flavobacteriales</taxon>
        <taxon>Flavobacteriaceae</taxon>
        <taxon>Neotamlana</taxon>
    </lineage>
</organism>
<comment type="subcellular location">
    <subcellularLocation>
        <location evidence="7">Cytoplasm</location>
    </subcellularLocation>
</comment>
<dbReference type="GO" id="GO:0009423">
    <property type="term" value="P:chorismate biosynthetic process"/>
    <property type="evidence" value="ECO:0007669"/>
    <property type="project" value="UniProtKB-UniRule"/>
</dbReference>
<evidence type="ECO:0000256" key="4">
    <source>
        <dbReference type="ARBA" id="ARBA00022777"/>
    </source>
</evidence>
<feature type="binding site" evidence="7">
    <location>
        <position position="143"/>
    </location>
    <ligand>
        <name>substrate</name>
    </ligand>
</feature>
<dbReference type="UniPathway" id="UPA00053">
    <property type="reaction ID" value="UER00088"/>
</dbReference>
<evidence type="ECO:0000256" key="1">
    <source>
        <dbReference type="ARBA" id="ARBA00022605"/>
    </source>
</evidence>
<keyword evidence="5 7" id="KW-0067">ATP-binding</keyword>
<feature type="binding site" evidence="7">
    <location>
        <position position="56"/>
    </location>
    <ligand>
        <name>substrate</name>
    </ligand>
</feature>
<dbReference type="PANTHER" id="PTHR21087:SF16">
    <property type="entry name" value="SHIKIMATE KINASE 1, CHLOROPLASTIC"/>
    <property type="match status" value="1"/>
</dbReference>
<protein>
    <recommendedName>
        <fullName evidence="7">Shikimate kinase</fullName>
        <shortName evidence="7">SK</shortName>
        <ecNumber evidence="7">2.7.1.71</ecNumber>
    </recommendedName>
</protein>
<dbReference type="GO" id="GO:0009073">
    <property type="term" value="P:aromatic amino acid family biosynthetic process"/>
    <property type="evidence" value="ECO:0007669"/>
    <property type="project" value="UniProtKB-KW"/>
</dbReference>
<keyword evidence="4 7" id="KW-0418">Kinase</keyword>
<dbReference type="GO" id="GO:0005829">
    <property type="term" value="C:cytosol"/>
    <property type="evidence" value="ECO:0007669"/>
    <property type="project" value="TreeGrafter"/>
</dbReference>
<comment type="cofactor">
    <cofactor evidence="7">
        <name>Mg(2+)</name>
        <dbReference type="ChEBI" id="CHEBI:18420"/>
    </cofactor>
    <text evidence="7">Binds 1 Mg(2+) ion per subunit.</text>
</comment>
<proteinExistence type="inferred from homology"/>
<evidence type="ECO:0000313" key="9">
    <source>
        <dbReference type="Proteomes" id="UP000032361"/>
    </source>
</evidence>
<keyword evidence="2 7" id="KW-0808">Transferase</keyword>
<comment type="caution">
    <text evidence="7">Lacks conserved residue(s) required for the propagation of feature annotation.</text>
</comment>
<dbReference type="PANTHER" id="PTHR21087">
    <property type="entry name" value="SHIKIMATE KINASE"/>
    <property type="match status" value="1"/>
</dbReference>